<dbReference type="OrthoDB" id="5794181at2759"/>
<evidence type="ECO:0000313" key="4">
    <source>
        <dbReference type="Proteomes" id="UP000230233"/>
    </source>
</evidence>
<dbReference type="AlphaFoldDB" id="A0A2G5V335"/>
<dbReference type="PANTHER" id="PTHR24006">
    <property type="entry name" value="UBIQUITIN CARBOXYL-TERMINAL HYDROLASE"/>
    <property type="match status" value="1"/>
</dbReference>
<gene>
    <name evidence="3" type="primary">Cnig_chr_II.g5930</name>
    <name evidence="3" type="ORF">B9Z55_005930</name>
</gene>
<dbReference type="InterPro" id="IPR001394">
    <property type="entry name" value="Peptidase_C19_UCH"/>
</dbReference>
<comment type="caution">
    <text evidence="3">The sequence shown here is derived from an EMBL/GenBank/DDBJ whole genome shotgun (WGS) entry which is preliminary data.</text>
</comment>
<reference evidence="4" key="1">
    <citation type="submission" date="2017-10" db="EMBL/GenBank/DDBJ databases">
        <title>Rapid genome shrinkage in a self-fertile nematode reveals novel sperm competition proteins.</title>
        <authorList>
            <person name="Yin D."/>
            <person name="Schwarz E.M."/>
            <person name="Thomas C.G."/>
            <person name="Felde R.L."/>
            <person name="Korf I.F."/>
            <person name="Cutter A.D."/>
            <person name="Schartner C.M."/>
            <person name="Ralston E.J."/>
            <person name="Meyer B.J."/>
            <person name="Haag E.S."/>
        </authorList>
    </citation>
    <scope>NUCLEOTIDE SEQUENCE [LARGE SCALE GENOMIC DNA]</scope>
    <source>
        <strain evidence="4">JU1422</strain>
    </source>
</reference>
<protein>
    <recommendedName>
        <fullName evidence="2">USP domain-containing protein</fullName>
    </recommendedName>
</protein>
<dbReference type="GO" id="GO:0005829">
    <property type="term" value="C:cytosol"/>
    <property type="evidence" value="ECO:0007669"/>
    <property type="project" value="TreeGrafter"/>
</dbReference>
<dbReference type="InterPro" id="IPR038765">
    <property type="entry name" value="Papain-like_cys_pep_sf"/>
</dbReference>
<accession>A0A2G5V335</accession>
<dbReference type="Gene3D" id="3.90.70.10">
    <property type="entry name" value="Cysteine proteinases"/>
    <property type="match status" value="1"/>
</dbReference>
<keyword evidence="4" id="KW-1185">Reference proteome</keyword>
<dbReference type="Pfam" id="PF00443">
    <property type="entry name" value="UCH"/>
    <property type="match status" value="1"/>
</dbReference>
<dbReference type="InterPro" id="IPR018200">
    <property type="entry name" value="USP_CS"/>
</dbReference>
<dbReference type="STRING" id="1611254.A0A2G5V335"/>
<organism evidence="3 4">
    <name type="scientific">Caenorhabditis nigoni</name>
    <dbReference type="NCBI Taxonomy" id="1611254"/>
    <lineage>
        <taxon>Eukaryota</taxon>
        <taxon>Metazoa</taxon>
        <taxon>Ecdysozoa</taxon>
        <taxon>Nematoda</taxon>
        <taxon>Chromadorea</taxon>
        <taxon>Rhabditida</taxon>
        <taxon>Rhabditina</taxon>
        <taxon>Rhabditomorpha</taxon>
        <taxon>Rhabditoidea</taxon>
        <taxon>Rhabditidae</taxon>
        <taxon>Peloderinae</taxon>
        <taxon>Caenorhabditis</taxon>
    </lineage>
</organism>
<dbReference type="EMBL" id="PDUG01000002">
    <property type="protein sequence ID" value="PIC46140.1"/>
    <property type="molecule type" value="Genomic_DNA"/>
</dbReference>
<dbReference type="SUPFAM" id="SSF54001">
    <property type="entry name" value="Cysteine proteinases"/>
    <property type="match status" value="1"/>
</dbReference>
<dbReference type="GO" id="GO:0005634">
    <property type="term" value="C:nucleus"/>
    <property type="evidence" value="ECO:0007669"/>
    <property type="project" value="TreeGrafter"/>
</dbReference>
<dbReference type="PROSITE" id="PS50235">
    <property type="entry name" value="USP_3"/>
    <property type="match status" value="1"/>
</dbReference>
<evidence type="ECO:0000256" key="1">
    <source>
        <dbReference type="ARBA" id="ARBA00009085"/>
    </source>
</evidence>
<evidence type="ECO:0000259" key="2">
    <source>
        <dbReference type="PROSITE" id="PS50235"/>
    </source>
</evidence>
<dbReference type="GO" id="GO:0004843">
    <property type="term" value="F:cysteine-type deubiquitinase activity"/>
    <property type="evidence" value="ECO:0007669"/>
    <property type="project" value="InterPro"/>
</dbReference>
<proteinExistence type="inferred from homology"/>
<dbReference type="PROSITE" id="PS00973">
    <property type="entry name" value="USP_2"/>
    <property type="match status" value="1"/>
</dbReference>
<comment type="similarity">
    <text evidence="1">Belongs to the peptidase C19 family.</text>
</comment>
<feature type="domain" description="USP" evidence="2">
    <location>
        <begin position="1"/>
        <end position="66"/>
    </location>
</feature>
<dbReference type="Proteomes" id="UP000230233">
    <property type="component" value="Chromosome II"/>
</dbReference>
<name>A0A2G5V335_9PELO</name>
<dbReference type="InterPro" id="IPR028889">
    <property type="entry name" value="USP"/>
</dbReference>
<evidence type="ECO:0000313" key="3">
    <source>
        <dbReference type="EMBL" id="PIC46140.1"/>
    </source>
</evidence>
<dbReference type="GO" id="GO:0016579">
    <property type="term" value="P:protein deubiquitination"/>
    <property type="evidence" value="ECO:0007669"/>
    <property type="project" value="InterPro"/>
</dbReference>
<dbReference type="InterPro" id="IPR050164">
    <property type="entry name" value="Peptidase_C19"/>
</dbReference>
<sequence length="94" mass="10618">MYDLTGVVCHSGSSYFGHYISLGRLADFDSSKTKIEWRKFDDSMVDRVSSGHVQTNEAYLLFYKLRDPAATRGIFKRHYSCDPGASTQSAEVKI</sequence>